<evidence type="ECO:0000259" key="20">
    <source>
        <dbReference type="Pfam" id="PF12774"/>
    </source>
</evidence>
<dbReference type="Pfam" id="PF18198">
    <property type="entry name" value="AAA_lid_11"/>
    <property type="match status" value="2"/>
</dbReference>
<dbReference type="FunFam" id="1.10.287.2620:FF:000002">
    <property type="entry name" value="Dynein heavy chain 2, axonemal"/>
    <property type="match status" value="1"/>
</dbReference>
<dbReference type="InterPro" id="IPR026983">
    <property type="entry name" value="DHC"/>
</dbReference>
<dbReference type="Pfam" id="PF12781">
    <property type="entry name" value="AAA_9"/>
    <property type="match status" value="1"/>
</dbReference>
<keyword evidence="10" id="KW-0505">Motor protein</keyword>
<reference evidence="27 28" key="1">
    <citation type="submission" date="2022-11" db="EMBL/GenBank/DDBJ databases">
        <title>Whole genome sequence of Eschrichtius robustus ER-17-0199.</title>
        <authorList>
            <person name="Bruniche-Olsen A."/>
            <person name="Black A.N."/>
            <person name="Fields C.J."/>
            <person name="Walden K."/>
            <person name="Dewoody J.A."/>
        </authorList>
    </citation>
    <scope>NUCLEOTIDE SEQUENCE [LARGE SCALE GENOMIC DNA]</scope>
    <source>
        <strain evidence="27">ER-17-0199</strain>
        <tissue evidence="27">Blubber</tissue>
    </source>
</reference>
<dbReference type="InterPro" id="IPR024743">
    <property type="entry name" value="Dynein_HC_stalk"/>
</dbReference>
<dbReference type="PANTHER" id="PTHR22878">
    <property type="entry name" value="DYNEIN HEAVY CHAIN 6, AXONEMAL-LIKE-RELATED"/>
    <property type="match status" value="1"/>
</dbReference>
<dbReference type="InterPro" id="IPR041658">
    <property type="entry name" value="AAA_lid_11"/>
</dbReference>
<feature type="domain" description="Dynein heavy chain hydrolytic ATP-binding dynein motor region" evidence="20">
    <location>
        <begin position="837"/>
        <end position="963"/>
    </location>
</feature>
<dbReference type="GO" id="GO:0008569">
    <property type="term" value="F:minus-end-directed microtubule motor activity"/>
    <property type="evidence" value="ECO:0007669"/>
    <property type="project" value="InterPro"/>
</dbReference>
<keyword evidence="4" id="KW-0493">Microtubule</keyword>
<keyword evidence="5" id="KW-0547">Nucleotide-binding</keyword>
<evidence type="ECO:0000313" key="28">
    <source>
        <dbReference type="Proteomes" id="UP001159641"/>
    </source>
</evidence>
<dbReference type="PANTHER" id="PTHR22878:SF66">
    <property type="entry name" value="DYNEIN AXONEMAL HEAVY CHAIN 7"/>
    <property type="match status" value="1"/>
</dbReference>
<name>A0AB34HP56_ESCRO</name>
<dbReference type="InterPro" id="IPR035699">
    <property type="entry name" value="AAA_6"/>
</dbReference>
<organism evidence="27 28">
    <name type="scientific">Eschrichtius robustus</name>
    <name type="common">California gray whale</name>
    <name type="synonym">Eschrichtius gibbosus</name>
    <dbReference type="NCBI Taxonomy" id="9764"/>
    <lineage>
        <taxon>Eukaryota</taxon>
        <taxon>Metazoa</taxon>
        <taxon>Chordata</taxon>
        <taxon>Craniata</taxon>
        <taxon>Vertebrata</taxon>
        <taxon>Euteleostomi</taxon>
        <taxon>Mammalia</taxon>
        <taxon>Eutheria</taxon>
        <taxon>Laurasiatheria</taxon>
        <taxon>Artiodactyla</taxon>
        <taxon>Whippomorpha</taxon>
        <taxon>Cetacea</taxon>
        <taxon>Mysticeti</taxon>
        <taxon>Eschrichtiidae</taxon>
        <taxon>Eschrichtius</taxon>
    </lineage>
</organism>
<keyword evidence="12" id="KW-0966">Cell projection</keyword>
<keyword evidence="11" id="KW-0206">Cytoskeleton</keyword>
<dbReference type="InterPro" id="IPR041466">
    <property type="entry name" value="Dynein_AAA5_ext"/>
</dbReference>
<dbReference type="InterPro" id="IPR041228">
    <property type="entry name" value="Dynein_C"/>
</dbReference>
<dbReference type="Pfam" id="PF08393">
    <property type="entry name" value="DHC_N2"/>
    <property type="match status" value="1"/>
</dbReference>
<evidence type="ECO:0000256" key="15">
    <source>
        <dbReference type="ARBA" id="ARBA00078543"/>
    </source>
</evidence>
<dbReference type="Gene3D" id="3.20.180.20">
    <property type="entry name" value="Dynein heavy chain, N-terminal domain 2"/>
    <property type="match status" value="1"/>
</dbReference>
<comment type="subunit">
    <text evidence="13">The dynein complex consists of at least two heavy chains and a number of intermediate and light chains.</text>
</comment>
<dbReference type="EMBL" id="JAIQCJ010000776">
    <property type="protein sequence ID" value="KAJ8794657.1"/>
    <property type="molecule type" value="Genomic_DNA"/>
</dbReference>
<keyword evidence="9" id="KW-0969">Cilium</keyword>
<evidence type="ECO:0000256" key="17">
    <source>
        <dbReference type="SAM" id="Coils"/>
    </source>
</evidence>
<dbReference type="Pfam" id="PF12775">
    <property type="entry name" value="AAA_7"/>
    <property type="match status" value="2"/>
</dbReference>
<evidence type="ECO:0000256" key="14">
    <source>
        <dbReference type="ARBA" id="ARBA00071816"/>
    </source>
</evidence>
<dbReference type="GO" id="GO:0005524">
    <property type="term" value="F:ATP binding"/>
    <property type="evidence" value="ECO:0007669"/>
    <property type="project" value="UniProtKB-KW"/>
</dbReference>
<evidence type="ECO:0000259" key="23">
    <source>
        <dbReference type="Pfam" id="PF12781"/>
    </source>
</evidence>
<evidence type="ECO:0000256" key="6">
    <source>
        <dbReference type="ARBA" id="ARBA00022840"/>
    </source>
</evidence>
<evidence type="ECO:0000256" key="11">
    <source>
        <dbReference type="ARBA" id="ARBA00023212"/>
    </source>
</evidence>
<feature type="domain" description="Dynein heavy chain C-terminal" evidence="26">
    <location>
        <begin position="2691"/>
        <end position="2782"/>
    </location>
</feature>
<evidence type="ECO:0000256" key="2">
    <source>
        <dbReference type="ARBA" id="ARBA00008887"/>
    </source>
</evidence>
<evidence type="ECO:0000259" key="25">
    <source>
        <dbReference type="Pfam" id="PF18198"/>
    </source>
</evidence>
<evidence type="ECO:0000256" key="5">
    <source>
        <dbReference type="ARBA" id="ARBA00022741"/>
    </source>
</evidence>
<comment type="similarity">
    <text evidence="2">Belongs to the dynein heavy chain family.</text>
</comment>
<dbReference type="InterPro" id="IPR018247">
    <property type="entry name" value="EF_Hand_1_Ca_BS"/>
</dbReference>
<accession>A0AB34HP56</accession>
<comment type="subcellular location">
    <subcellularLocation>
        <location evidence="1">Cytoplasm</location>
        <location evidence="1">Cytoskeleton</location>
        <location evidence="1">Cilium axoneme</location>
    </subcellularLocation>
</comment>
<dbReference type="SUPFAM" id="SSF52540">
    <property type="entry name" value="P-loop containing nucleoside triphosphate hydrolases"/>
    <property type="match status" value="2"/>
</dbReference>
<dbReference type="Gene3D" id="1.10.472.130">
    <property type="match status" value="1"/>
</dbReference>
<keyword evidence="28" id="KW-1185">Reference proteome</keyword>
<dbReference type="Gene3D" id="3.40.50.300">
    <property type="entry name" value="P-loop containing nucleotide triphosphate hydrolases"/>
    <property type="match status" value="5"/>
</dbReference>
<dbReference type="InterPro" id="IPR013602">
    <property type="entry name" value="Dynein_heavy_linker"/>
</dbReference>
<dbReference type="Gene3D" id="1.10.8.710">
    <property type="match status" value="1"/>
</dbReference>
<dbReference type="Pfam" id="PF12777">
    <property type="entry name" value="MT"/>
    <property type="match status" value="1"/>
</dbReference>
<dbReference type="InterPro" id="IPR024317">
    <property type="entry name" value="Dynein_heavy_chain_D4_dom"/>
</dbReference>
<evidence type="ECO:0000256" key="13">
    <source>
        <dbReference type="ARBA" id="ARBA00062885"/>
    </source>
</evidence>
<dbReference type="InterPro" id="IPR027417">
    <property type="entry name" value="P-loop_NTPase"/>
</dbReference>
<dbReference type="GO" id="GO:0045505">
    <property type="term" value="F:dynein intermediate chain binding"/>
    <property type="evidence" value="ECO:0007669"/>
    <property type="project" value="InterPro"/>
</dbReference>
<evidence type="ECO:0000259" key="19">
    <source>
        <dbReference type="Pfam" id="PF08393"/>
    </source>
</evidence>
<sequence>MRLILDNDTIKFEPDFNDYIDILLNVYDVMIKAVSFVPRVEAKLYSKWESKSKPTTLKPIILKEVVEAHKEKIKEVVTCESVAPSEHLRLYDKYDFLITKKAEQDADAFLAENHNYEKIIQEIHKYQKLIEDIQYTSRKTIRLGMFEMRCEELIRALVKRADIICGKLIAKMFRDHQEVNTRLCEEFEKISEKALSTPPNTAELMEMKAYIQKVETVDMIELGRRLVDSKNCLAFLIECTNFSPADIRLNNNVFQWYGRMDEIFDEHRKIIKEKTEQYQEGLKLRCERFVEELESYAKQSEEFYSFGDLQDIQRYLKKAQTLNGKLDLAADKIEQFNAEEEAFGWLPSIYPQRKKIQDGLNPYLRLYETGVEFSTKYRAWTEGPYHKVNPDQVETDVGNYWRGLYKLEKTFHDSPNALAMTKKVRAKVEDFKQHIPLIQVICNPGLRPRHWEAMSSIVGYPLQPADDSTLFSFFDMNLEPYLDRFEGISEAASKEYSLEKAMEKMINEWDAVEFVILPYRESGTFILSSVDEIQMLLDDHIIKTQTMRGSPFIKPYEKQMREWEGKLLLLQEILDEWLKVQATWLYLEPIFSSPDIMSQMPEEGRRFTTVDKTWRDIMKSVVQDKHVLAVVTIERMLERLKKSNELLELILKGLNEYLEKKRLFFPRFFFLSNDELLEILSETKDPTRVQPHLKKCFEGIAKVEFTESLDITHMKSSEGEVVELVDTISTAKARGQVEKWLVELERVMIKSIHKSLEQYLEKCNKQIDDIVTLVRGKLSKQNRVTLGALVVLDVHARDVLTTLVKKKVSDDSDFEWLSQLRYYWQALTAYNPEDPQTCINAGVDLLVFEGTELKLDPTCAVFITMNPGYAGRSELPDNLKALFRTVAMMVPDYAMIAEIVLYSCGFVTARPLSVKIVATYRLCSEQLSSQHHYDYGMRAVKSVLTAAGNLKGLMEENKVQITVLNPKSVTMGQLYGQFDLVSHEWSDGILAVSFRAFAASSMPQGDKPLGPRYATLALHVPGRGPREAEEAERFPLSAVGGEWCLVSSPSTDTNLVRSLMNLIDCFMNDFADEVKVGERNDRETYSLLEGIFLFSLIWSIGASCKDDDRLKFNKILREQMEGPISEITRNRFKLLSGTEQTPSKTLTVPFPEKGTIYDYQFVTEGIGKWEPWVKKLAEAPPIPKDVMFNEIIVPTLDTVRYSALMELLTTHQKPSIFVGPTGTGKSVYIIVVFVDDVNMPAREVYGAQPPIELLRQWLDHWNWYDLKDCSMIKLVDIQIMCAMGPPAPLDKEEDNRVCVCQDRKQQKPKKWLNVFGFMSLDFDNDGVVEEDDLHSLMFCDFHDPKREDTNYREVADVDALRVIVEAHLEEYNNMSKKTLNLVLFRFAIEHISRLSRILKQPRSHALLVGVGGSGRQSVTRLAAHMADSSVFQVEISKGYGNSEWHEDLKVILRKCAEGEMQGVFLFTDTQIKKESFLEDVSNLLNAGEVPNLFALDEKQEICDKMRHLDRQRDKTKQTDGSPIALFNMFIDRCRNQLHVVLAMSPIGDAFRIRLRKFPALVNCCTIDWFQQTQQDVKRKKAPATTFSSKFQYQEVQSRQGGGVGSLQAVAEILEVMKMKKRYEVGLDKLDSAASQVATMQFELEALHPQLKVASKEVDEMMMIIERESVEVAKTEKIVKADEIIANEQAMAAKAIKDECDADLAGALPILESALAALDTLTAQDITVVKSMKSPPAGVKLVMEAVCILKGIKADKIPDPTGSGRKIEDFWGPAKRLLGDIRFLQSLHEYDKDNIPPAYMNIIRKNYIPNPDFVPEKIRNASTAAEGLCKWVIAMDSYDKVAKIVAPKKIKLAAAEGELKIAMDGLRKKQSVLREVQDKLTKLQDTLELNKQKKADLENQVDLCSKKLERAEKLIGGLGGEKTRWSQTALELGQLHINLTGDILISSGVVAYLGAFTSNYRQNQIKEWTNLCKGRDIPCSDDYSLMSILGEAVTIRAWNIAGLPSDSFSIDNGIIITNARRWPLMIDPQGQANKWIKNMEKTNSLHLIKLSDPDYARTLENCIQFGTPVLLENVGEELDPILEPLLLKQTFKQGGSTCIRLGDSTIEYSPDFRFYITTKLRNPHYLPETSVTLLNFMITSEGMQDQLLGIVVARERPDLEEEKQALILQGAENKRQLKEIEDKILEVLSSSEGNILEDETAIKILSSSKALANEISQKQEVAEETEKKIDATRMGYRPIAIHSSILFFSIADLANIEPMYQYSLTWFINLFILSIENSEKSEILSKRLQTLKDHFTYSLYVNVCRSLFEKDKLLFSFCLTVNLMIHERSIIPMLQEFISNRLGRAFIEPPPFDISKAFADSNCCTPLIFVLSPGADPMAALLKFADDQELSAETTHPDFRIWLTSYPSPNFPVSVLQNGVKMTNEAPKGLRANIIRSYLMDPISDPEFFGSCKKHEEFKKLLYGLCFFHALVQERRKFGPLGWNIPYEFNETDLRISVQQLHMFLNQYEMDFNTFELLKNCLVNQCKCPTRIWNFFEKQRRNPSSELLLFLQPQPMDLGAWENAFPSLIGPGCDQAAERNNSSPISSQGNVGRFNPLNELPYDALQYMTGECNYGGRVTDDWDRRTLRSILNKFFNTELVQDPHYKFDSSGIYFVPPSGDHKSYIEYTKTLPLTPAPEIFGMNANADITKDQSETQLLFDNILLTQSRSAEPGAKSSDEVVHEVAGDILGKLPNNFDVESAMRRYPTTYTQSMNTVLVQEMGRFNKLLQTIRESCINIQKAVKQWYEVGPPPVFWLSGFFFTQAFLTGAQQNYARKYTIPIDLLGFDYEVMEDKEYKHAPEDAQFSCRLQLLTPSFLSTFHPLQSTDALQNY</sequence>
<dbReference type="Gene3D" id="6.10.140.1060">
    <property type="match status" value="1"/>
</dbReference>
<feature type="domain" description="Dynein heavy chain coiled coil stalk" evidence="21">
    <location>
        <begin position="1621"/>
        <end position="1965"/>
    </location>
</feature>
<keyword evidence="3" id="KW-0963">Cytoplasm</keyword>
<dbReference type="Gene3D" id="1.10.287.2620">
    <property type="match status" value="1"/>
</dbReference>
<dbReference type="FunFam" id="3.40.50.300:FF:000223">
    <property type="entry name" value="Dynein heavy chain 3, axonemal"/>
    <property type="match status" value="1"/>
</dbReference>
<dbReference type="GO" id="GO:0007018">
    <property type="term" value="P:microtubule-based movement"/>
    <property type="evidence" value="ECO:0007669"/>
    <property type="project" value="InterPro"/>
</dbReference>
<dbReference type="FunFam" id="3.40.50.300:FF:002141">
    <property type="entry name" value="Dynein heavy chain"/>
    <property type="match status" value="1"/>
</dbReference>
<evidence type="ECO:0000259" key="18">
    <source>
        <dbReference type="Pfam" id="PF03028"/>
    </source>
</evidence>
<dbReference type="InterPro" id="IPR043157">
    <property type="entry name" value="Dynein_AAA1S"/>
</dbReference>
<keyword evidence="6" id="KW-0067">ATP-binding</keyword>
<keyword evidence="8 17" id="KW-0175">Coiled coil</keyword>
<evidence type="ECO:0000256" key="9">
    <source>
        <dbReference type="ARBA" id="ARBA00023069"/>
    </source>
</evidence>
<evidence type="ECO:0000256" key="7">
    <source>
        <dbReference type="ARBA" id="ARBA00023017"/>
    </source>
</evidence>
<evidence type="ECO:0000256" key="12">
    <source>
        <dbReference type="ARBA" id="ARBA00023273"/>
    </source>
</evidence>
<protein>
    <recommendedName>
        <fullName evidence="14">Dynein axonemal heavy chain 7</fullName>
    </recommendedName>
    <alternativeName>
        <fullName evidence="16">Axonemal beta dynein heavy chain 7</fullName>
    </alternativeName>
    <alternativeName>
        <fullName evidence="15">Ciliary dynein heavy chain 7</fullName>
    </alternativeName>
</protein>
<feature type="domain" description="Dynein heavy chain ATP-binding dynein motor region" evidence="23">
    <location>
        <begin position="1995"/>
        <end position="2214"/>
    </location>
</feature>
<evidence type="ECO:0000259" key="26">
    <source>
        <dbReference type="Pfam" id="PF18199"/>
    </source>
</evidence>
<dbReference type="InterPro" id="IPR042219">
    <property type="entry name" value="AAA_lid_11_sf"/>
</dbReference>
<evidence type="ECO:0000256" key="8">
    <source>
        <dbReference type="ARBA" id="ARBA00023054"/>
    </source>
</evidence>
<evidence type="ECO:0000256" key="16">
    <source>
        <dbReference type="ARBA" id="ARBA00082102"/>
    </source>
</evidence>
<dbReference type="FunFam" id="1.20.920.20:FF:000006">
    <property type="entry name" value="Dynein, axonemal, heavy chain 6"/>
    <property type="match status" value="1"/>
</dbReference>
<dbReference type="PROSITE" id="PS00018">
    <property type="entry name" value="EF_HAND_1"/>
    <property type="match status" value="1"/>
</dbReference>
<dbReference type="Pfam" id="PF17852">
    <property type="entry name" value="Dynein_AAA_lid"/>
    <property type="match status" value="1"/>
</dbReference>
<evidence type="ECO:0000259" key="24">
    <source>
        <dbReference type="Pfam" id="PF17852"/>
    </source>
</evidence>
<dbReference type="Pfam" id="PF03028">
    <property type="entry name" value="Dynein_heavy"/>
    <property type="match status" value="1"/>
</dbReference>
<feature type="domain" description="Dynein heavy chain region D6 P-loop" evidence="18">
    <location>
        <begin position="2389"/>
        <end position="2422"/>
    </location>
</feature>
<feature type="domain" description="Dynein heavy chain AAA 5 extension" evidence="24">
    <location>
        <begin position="1048"/>
        <end position="1173"/>
    </location>
</feature>
<evidence type="ECO:0000256" key="1">
    <source>
        <dbReference type="ARBA" id="ARBA00004430"/>
    </source>
</evidence>
<evidence type="ECO:0000256" key="4">
    <source>
        <dbReference type="ARBA" id="ARBA00022701"/>
    </source>
</evidence>
<evidence type="ECO:0000256" key="10">
    <source>
        <dbReference type="ARBA" id="ARBA00023175"/>
    </source>
</evidence>
<dbReference type="FunFam" id="1.20.140.100:FF:000004">
    <property type="entry name" value="Dynein axonemal heavy chain 6"/>
    <property type="match status" value="1"/>
</dbReference>
<dbReference type="InterPro" id="IPR042228">
    <property type="entry name" value="Dynein_linker_3"/>
</dbReference>
<keyword evidence="7" id="KW-0243">Dynein</keyword>
<dbReference type="FunFam" id="1.10.472.130:FF:000005">
    <property type="entry name" value="Dynein axonemal heavy chain 7"/>
    <property type="match status" value="1"/>
</dbReference>
<dbReference type="InterPro" id="IPR004273">
    <property type="entry name" value="Dynein_heavy_D6_P-loop"/>
</dbReference>
<dbReference type="InterPro" id="IPR042222">
    <property type="entry name" value="Dynein_2_N"/>
</dbReference>
<dbReference type="Gene3D" id="1.20.1270.280">
    <property type="match status" value="1"/>
</dbReference>
<comment type="caution">
    <text evidence="27">The sequence shown here is derived from an EMBL/GenBank/DDBJ whole genome shotgun (WGS) entry which is preliminary data.</text>
</comment>
<dbReference type="Gene3D" id="1.10.8.1220">
    <property type="match status" value="1"/>
</dbReference>
<feature type="domain" description="Dynein heavy chain AAA lid" evidence="25">
    <location>
        <begin position="2597"/>
        <end position="2685"/>
    </location>
</feature>
<dbReference type="FunFam" id="3.20.180.20:FF:000003">
    <property type="entry name" value="Dynein heavy chain 12, axonemal"/>
    <property type="match status" value="1"/>
</dbReference>
<evidence type="ECO:0000259" key="21">
    <source>
        <dbReference type="Pfam" id="PF12777"/>
    </source>
</evidence>
<dbReference type="Pfam" id="PF12774">
    <property type="entry name" value="AAA_6"/>
    <property type="match status" value="1"/>
</dbReference>
<dbReference type="GO" id="GO:0005874">
    <property type="term" value="C:microtubule"/>
    <property type="evidence" value="ECO:0007669"/>
    <property type="project" value="UniProtKB-KW"/>
</dbReference>
<dbReference type="Gene3D" id="1.20.140.100">
    <property type="entry name" value="Dynein heavy chain, N-terminal domain 2"/>
    <property type="match status" value="1"/>
</dbReference>
<dbReference type="FunFam" id="1.20.1270.280:FF:000037">
    <property type="entry name" value="Dynein, axonemal, heavy chain 7"/>
    <property type="match status" value="1"/>
</dbReference>
<dbReference type="Pfam" id="PF18199">
    <property type="entry name" value="Dynein_C"/>
    <property type="match status" value="1"/>
</dbReference>
<dbReference type="InterPro" id="IPR035706">
    <property type="entry name" value="AAA_9"/>
</dbReference>
<evidence type="ECO:0000256" key="3">
    <source>
        <dbReference type="ARBA" id="ARBA00022490"/>
    </source>
</evidence>
<dbReference type="GO" id="GO:0005858">
    <property type="term" value="C:axonemal dynein complex"/>
    <property type="evidence" value="ECO:0007669"/>
    <property type="project" value="UniProtKB-ARBA"/>
</dbReference>
<gene>
    <name evidence="27" type="ORF">J1605_018835</name>
</gene>
<proteinExistence type="inferred from homology"/>
<feature type="domain" description="Dynein heavy chain linker" evidence="19">
    <location>
        <begin position="354"/>
        <end position="758"/>
    </location>
</feature>
<evidence type="ECO:0000259" key="22">
    <source>
        <dbReference type="Pfam" id="PF12780"/>
    </source>
</evidence>
<feature type="coiled-coil region" evidence="17">
    <location>
        <begin position="1865"/>
        <end position="1913"/>
    </location>
</feature>
<dbReference type="FunFam" id="1.10.8.1220:FF:000001">
    <property type="entry name" value="Dynein axonemal heavy chain 5"/>
    <property type="match status" value="1"/>
</dbReference>
<dbReference type="GO" id="GO:0051959">
    <property type="term" value="F:dynein light intermediate chain binding"/>
    <property type="evidence" value="ECO:0007669"/>
    <property type="project" value="InterPro"/>
</dbReference>
<dbReference type="Proteomes" id="UP001159641">
    <property type="component" value="Unassembled WGS sequence"/>
</dbReference>
<dbReference type="Gene3D" id="1.20.920.20">
    <property type="match status" value="1"/>
</dbReference>
<feature type="domain" description="Dynein heavy chain AAA module D4" evidence="22">
    <location>
        <begin position="1379"/>
        <end position="1571"/>
    </location>
</feature>
<dbReference type="Pfam" id="PF12780">
    <property type="entry name" value="AAA_8"/>
    <property type="match status" value="1"/>
</dbReference>
<feature type="domain" description="Dynein heavy chain AAA lid" evidence="25">
    <location>
        <begin position="2457"/>
        <end position="2517"/>
    </location>
</feature>
<evidence type="ECO:0000313" key="27">
    <source>
        <dbReference type="EMBL" id="KAJ8794657.1"/>
    </source>
</evidence>
<dbReference type="Gene3D" id="1.10.8.720">
    <property type="entry name" value="Region D6 of dynein motor"/>
    <property type="match status" value="1"/>
</dbReference>